<comment type="similarity">
    <text evidence="3">Belongs to the glycosyl hydrolase 18 family. Chitinase class V subfamily.</text>
</comment>
<dbReference type="OrthoDB" id="76388at2759"/>
<dbReference type="Proteomes" id="UP000567885">
    <property type="component" value="Unassembled WGS sequence"/>
</dbReference>
<dbReference type="GO" id="GO:0006032">
    <property type="term" value="P:chitin catabolic process"/>
    <property type="evidence" value="ECO:0007669"/>
    <property type="project" value="UniProtKB-KW"/>
</dbReference>
<evidence type="ECO:0000256" key="7">
    <source>
        <dbReference type="ARBA" id="ARBA00023024"/>
    </source>
</evidence>
<comment type="catalytic activity">
    <reaction evidence="1">
        <text>Random endo-hydrolysis of N-acetyl-beta-D-glucosaminide (1-&gt;4)-beta-linkages in chitin and chitodextrins.</text>
        <dbReference type="EC" id="3.2.1.14"/>
    </reaction>
</comment>
<keyword evidence="7" id="KW-0146">Chitin degradation</keyword>
<evidence type="ECO:0000313" key="14">
    <source>
        <dbReference type="Proteomes" id="UP000567885"/>
    </source>
</evidence>
<reference evidence="13 14" key="1">
    <citation type="submission" date="2020-05" db="EMBL/GenBank/DDBJ databases">
        <title>Identification and distribution of gene clusters putatively required for synthesis of sphingolipid metabolism inhibitors in phylogenetically diverse species of the filamentous fungus Fusarium.</title>
        <authorList>
            <person name="Kim H.-S."/>
            <person name="Busman M."/>
            <person name="Brown D.W."/>
            <person name="Divon H."/>
            <person name="Uhlig S."/>
            <person name="Proctor R.H."/>
        </authorList>
    </citation>
    <scope>NUCLEOTIDE SEQUENCE [LARGE SCALE GENOMIC DNA]</scope>
    <source>
        <strain evidence="13 14">NRRL 20693</strain>
    </source>
</reference>
<dbReference type="InterPro" id="IPR050314">
    <property type="entry name" value="Glycosyl_Hydrlase_18"/>
</dbReference>
<dbReference type="GO" id="GO:0000272">
    <property type="term" value="P:polysaccharide catabolic process"/>
    <property type="evidence" value="ECO:0007669"/>
    <property type="project" value="UniProtKB-KW"/>
</dbReference>
<evidence type="ECO:0000256" key="2">
    <source>
        <dbReference type="ARBA" id="ARBA00004613"/>
    </source>
</evidence>
<keyword evidence="9 11" id="KW-0326">Glycosidase</keyword>
<evidence type="ECO:0000256" key="9">
    <source>
        <dbReference type="ARBA" id="ARBA00023295"/>
    </source>
</evidence>
<dbReference type="GO" id="GO:0008843">
    <property type="term" value="F:endochitinase activity"/>
    <property type="evidence" value="ECO:0007669"/>
    <property type="project" value="UniProtKB-EC"/>
</dbReference>
<dbReference type="InterPro" id="IPR001223">
    <property type="entry name" value="Glyco_hydro18_cat"/>
</dbReference>
<sequence length="290" mass="32011">MKVIVSTLGCLMLINWTNILPPSSNLCYALWCYLWLIIWYCPLAWLEDHENAYGCVKQLYLLKLKNRKPKTLLSIGGWTWSTKFPSVARSASSRSTSAKSAVTLMKDWGFDGVDVDWEYPSNADDADHMVLLLQAVRDELDAYAAEYAPGYHFQLSLAAPAGLELISLLRISTPSKISDHFNVMTYDFVSTDIASHNANVYATRNIIDATPFNTDDVVRAYLTAGAPGTKIVVGMPFYGRSFTGTSGLGKPSFDVGLANTSLGSWERGVWEYKVLPKTGASISYDDKASA</sequence>
<dbReference type="SUPFAM" id="SSF51445">
    <property type="entry name" value="(Trans)glycosidases"/>
    <property type="match status" value="1"/>
</dbReference>
<keyword evidence="8" id="KW-0119">Carbohydrate metabolism</keyword>
<dbReference type="Gene3D" id="3.10.50.10">
    <property type="match status" value="1"/>
</dbReference>
<dbReference type="PANTHER" id="PTHR11177:SF365">
    <property type="entry name" value="ENDOCHITINASE B"/>
    <property type="match status" value="1"/>
</dbReference>
<dbReference type="PANTHER" id="PTHR11177">
    <property type="entry name" value="CHITINASE"/>
    <property type="match status" value="1"/>
</dbReference>
<keyword evidence="10" id="KW-0624">Polysaccharide degradation</keyword>
<evidence type="ECO:0000256" key="4">
    <source>
        <dbReference type="ARBA" id="ARBA00012729"/>
    </source>
</evidence>
<evidence type="ECO:0000256" key="5">
    <source>
        <dbReference type="ARBA" id="ARBA00022525"/>
    </source>
</evidence>
<dbReference type="PROSITE" id="PS51910">
    <property type="entry name" value="GH18_2"/>
    <property type="match status" value="1"/>
</dbReference>
<accession>A0A8H5SKF6</accession>
<dbReference type="InterPro" id="IPR001579">
    <property type="entry name" value="Glyco_hydro_18_chit_AS"/>
</dbReference>
<comment type="subcellular location">
    <subcellularLocation>
        <location evidence="2">Secreted</location>
    </subcellularLocation>
</comment>
<keyword evidence="14" id="KW-1185">Reference proteome</keyword>
<keyword evidence="5" id="KW-0964">Secreted</keyword>
<comment type="caution">
    <text evidence="13">The sequence shown here is derived from an EMBL/GenBank/DDBJ whole genome shotgun (WGS) entry which is preliminary data.</text>
</comment>
<keyword evidence="6 11" id="KW-0378">Hydrolase</keyword>
<evidence type="ECO:0000259" key="12">
    <source>
        <dbReference type="PROSITE" id="PS51910"/>
    </source>
</evidence>
<proteinExistence type="inferred from homology"/>
<evidence type="ECO:0000256" key="1">
    <source>
        <dbReference type="ARBA" id="ARBA00000822"/>
    </source>
</evidence>
<dbReference type="Pfam" id="PF00704">
    <property type="entry name" value="Glyco_hydro_18"/>
    <property type="match status" value="1"/>
</dbReference>
<organism evidence="13 14">
    <name type="scientific">Fusarium heterosporum</name>
    <dbReference type="NCBI Taxonomy" id="42747"/>
    <lineage>
        <taxon>Eukaryota</taxon>
        <taxon>Fungi</taxon>
        <taxon>Dikarya</taxon>
        <taxon>Ascomycota</taxon>
        <taxon>Pezizomycotina</taxon>
        <taxon>Sordariomycetes</taxon>
        <taxon>Hypocreomycetidae</taxon>
        <taxon>Hypocreales</taxon>
        <taxon>Nectriaceae</taxon>
        <taxon>Fusarium</taxon>
        <taxon>Fusarium heterosporum species complex</taxon>
    </lineage>
</organism>
<evidence type="ECO:0000256" key="6">
    <source>
        <dbReference type="ARBA" id="ARBA00022801"/>
    </source>
</evidence>
<dbReference type="GO" id="GO:0005576">
    <property type="term" value="C:extracellular region"/>
    <property type="evidence" value="ECO:0007669"/>
    <property type="project" value="UniProtKB-SubCell"/>
</dbReference>
<dbReference type="GO" id="GO:0008061">
    <property type="term" value="F:chitin binding"/>
    <property type="evidence" value="ECO:0007669"/>
    <property type="project" value="InterPro"/>
</dbReference>
<dbReference type="EC" id="3.2.1.14" evidence="4"/>
<name>A0A8H5SKF6_FUSHE</name>
<dbReference type="EMBL" id="JAAGWQ010000614">
    <property type="protein sequence ID" value="KAF5653367.1"/>
    <property type="molecule type" value="Genomic_DNA"/>
</dbReference>
<feature type="domain" description="GH18" evidence="12">
    <location>
        <begin position="1"/>
        <end position="290"/>
    </location>
</feature>
<evidence type="ECO:0000256" key="3">
    <source>
        <dbReference type="ARBA" id="ARBA00008682"/>
    </source>
</evidence>
<dbReference type="SMART" id="SM00636">
    <property type="entry name" value="Glyco_18"/>
    <property type="match status" value="1"/>
</dbReference>
<dbReference type="AlphaFoldDB" id="A0A8H5SKF6"/>
<gene>
    <name evidence="13" type="ORF">FHETE_11403</name>
</gene>
<dbReference type="InterPro" id="IPR029070">
    <property type="entry name" value="Chitinase_insertion_sf"/>
</dbReference>
<dbReference type="PROSITE" id="PS01095">
    <property type="entry name" value="GH18_1"/>
    <property type="match status" value="1"/>
</dbReference>
<dbReference type="Gene3D" id="3.20.20.80">
    <property type="entry name" value="Glycosidases"/>
    <property type="match status" value="1"/>
</dbReference>
<evidence type="ECO:0000256" key="8">
    <source>
        <dbReference type="ARBA" id="ARBA00023277"/>
    </source>
</evidence>
<dbReference type="SUPFAM" id="SSF54556">
    <property type="entry name" value="Chitinase insertion domain"/>
    <property type="match status" value="1"/>
</dbReference>
<evidence type="ECO:0000256" key="10">
    <source>
        <dbReference type="ARBA" id="ARBA00023326"/>
    </source>
</evidence>
<dbReference type="InterPro" id="IPR011583">
    <property type="entry name" value="Chitinase_II/V-like_cat"/>
</dbReference>
<protein>
    <recommendedName>
        <fullName evidence="4">chitinase</fullName>
        <ecNumber evidence="4">3.2.1.14</ecNumber>
    </recommendedName>
</protein>
<dbReference type="InterPro" id="IPR017853">
    <property type="entry name" value="GH"/>
</dbReference>
<evidence type="ECO:0000313" key="13">
    <source>
        <dbReference type="EMBL" id="KAF5653367.1"/>
    </source>
</evidence>
<evidence type="ECO:0000256" key="11">
    <source>
        <dbReference type="RuleBase" id="RU000489"/>
    </source>
</evidence>